<dbReference type="InterPro" id="IPR000261">
    <property type="entry name" value="EH_dom"/>
</dbReference>
<accession>A0ABQ8HYL3</accession>
<dbReference type="Proteomes" id="UP000827721">
    <property type="component" value="Unassembled WGS sequence"/>
</dbReference>
<dbReference type="PANTHER" id="PTHR11216:SF138">
    <property type="entry name" value="EH DOMAIN-CONTAINING PROTEIN 2"/>
    <property type="match status" value="1"/>
</dbReference>
<dbReference type="SUPFAM" id="SSF47473">
    <property type="entry name" value="EF-hand"/>
    <property type="match status" value="1"/>
</dbReference>
<organism evidence="3 4">
    <name type="scientific">Xanthoceras sorbifolium</name>
    <dbReference type="NCBI Taxonomy" id="99658"/>
    <lineage>
        <taxon>Eukaryota</taxon>
        <taxon>Viridiplantae</taxon>
        <taxon>Streptophyta</taxon>
        <taxon>Embryophyta</taxon>
        <taxon>Tracheophyta</taxon>
        <taxon>Spermatophyta</taxon>
        <taxon>Magnoliopsida</taxon>
        <taxon>eudicotyledons</taxon>
        <taxon>Gunneridae</taxon>
        <taxon>Pentapetalae</taxon>
        <taxon>rosids</taxon>
        <taxon>malvids</taxon>
        <taxon>Sapindales</taxon>
        <taxon>Sapindaceae</taxon>
        <taxon>Xanthoceroideae</taxon>
        <taxon>Xanthoceras</taxon>
    </lineage>
</organism>
<proteinExistence type="predicted"/>
<gene>
    <name evidence="3" type="ORF">JRO89_XS06G0157700</name>
</gene>
<dbReference type="EMBL" id="JAFEMO010000006">
    <property type="protein sequence ID" value="KAH7569416.1"/>
    <property type="molecule type" value="Genomic_DNA"/>
</dbReference>
<dbReference type="SMART" id="SM00054">
    <property type="entry name" value="EFh"/>
    <property type="match status" value="2"/>
</dbReference>
<feature type="domain" description="EF-hand" evidence="2">
    <location>
        <begin position="14"/>
        <end position="49"/>
    </location>
</feature>
<reference evidence="3 4" key="1">
    <citation type="submission" date="2021-02" db="EMBL/GenBank/DDBJ databases">
        <title>Plant Genome Project.</title>
        <authorList>
            <person name="Zhang R.-G."/>
        </authorList>
    </citation>
    <scope>NUCLEOTIDE SEQUENCE [LARGE SCALE GENOMIC DNA]</scope>
    <source>
        <tissue evidence="3">Leaves</tissue>
    </source>
</reference>
<evidence type="ECO:0000313" key="4">
    <source>
        <dbReference type="Proteomes" id="UP000827721"/>
    </source>
</evidence>
<dbReference type="InterPro" id="IPR002048">
    <property type="entry name" value="EF_hand_dom"/>
</dbReference>
<evidence type="ECO:0000313" key="3">
    <source>
        <dbReference type="EMBL" id="KAH7569416.1"/>
    </source>
</evidence>
<dbReference type="InterPro" id="IPR011992">
    <property type="entry name" value="EF-hand-dom_pair"/>
</dbReference>
<evidence type="ECO:0000259" key="1">
    <source>
        <dbReference type="PROSITE" id="PS50031"/>
    </source>
</evidence>
<sequence>MEIPPAPISSCSKEHQRIYKEWFDIADSDGDGRITGNDATKFFAMSKLSRQELKQVWGLADSKRQGFLDFAGFVTAMQLVSLAQAGHELTSNILKNGVAAHMENIEPPSMEGLDAFATGLPSHKLYRQLIGLLRNPQRSSYRTGAYNR</sequence>
<dbReference type="PANTHER" id="PTHR11216">
    <property type="entry name" value="EH DOMAIN"/>
    <property type="match status" value="1"/>
</dbReference>
<dbReference type="Pfam" id="PF12763">
    <property type="entry name" value="EH"/>
    <property type="match status" value="1"/>
</dbReference>
<keyword evidence="4" id="KW-1185">Reference proteome</keyword>
<name>A0ABQ8HYL3_9ROSI</name>
<feature type="domain" description="EH" evidence="1">
    <location>
        <begin position="15"/>
        <end position="88"/>
    </location>
</feature>
<dbReference type="CDD" id="cd00052">
    <property type="entry name" value="EH"/>
    <property type="match status" value="1"/>
</dbReference>
<comment type="caution">
    <text evidence="3">The sequence shown here is derived from an EMBL/GenBank/DDBJ whole genome shotgun (WGS) entry which is preliminary data.</text>
</comment>
<dbReference type="Gene3D" id="1.10.238.10">
    <property type="entry name" value="EF-hand"/>
    <property type="match status" value="1"/>
</dbReference>
<dbReference type="SMART" id="SM00027">
    <property type="entry name" value="EH"/>
    <property type="match status" value="1"/>
</dbReference>
<protein>
    <submittedName>
        <fullName evidence="3">Uncharacterized protein</fullName>
    </submittedName>
</protein>
<evidence type="ECO:0000259" key="2">
    <source>
        <dbReference type="PROSITE" id="PS50222"/>
    </source>
</evidence>
<dbReference type="PROSITE" id="PS50222">
    <property type="entry name" value="EF_HAND_2"/>
    <property type="match status" value="1"/>
</dbReference>
<dbReference type="PROSITE" id="PS50031">
    <property type="entry name" value="EH"/>
    <property type="match status" value="1"/>
</dbReference>